<evidence type="ECO:0000313" key="9">
    <source>
        <dbReference type="Proteomes" id="UP001178322"/>
    </source>
</evidence>
<feature type="transmembrane region" description="Helical" evidence="6">
    <location>
        <begin position="79"/>
        <end position="98"/>
    </location>
</feature>
<organism evidence="8 9">
    <name type="scientific">Lysinibacillus pakistanensis</name>
    <dbReference type="NCBI Taxonomy" id="759811"/>
    <lineage>
        <taxon>Bacteria</taxon>
        <taxon>Bacillati</taxon>
        <taxon>Bacillota</taxon>
        <taxon>Bacilli</taxon>
        <taxon>Bacillales</taxon>
        <taxon>Bacillaceae</taxon>
        <taxon>Lysinibacillus</taxon>
    </lineage>
</organism>
<dbReference type="AlphaFoldDB" id="A0AAX3X242"/>
<feature type="transmembrane region" description="Helical" evidence="6">
    <location>
        <begin position="213"/>
        <end position="237"/>
    </location>
</feature>
<keyword evidence="3 6" id="KW-0812">Transmembrane</keyword>
<keyword evidence="5 6" id="KW-0472">Membrane</keyword>
<feature type="transmembrane region" description="Helical" evidence="6">
    <location>
        <begin position="301"/>
        <end position="324"/>
    </location>
</feature>
<dbReference type="CDD" id="cd17489">
    <property type="entry name" value="MFS_YfcJ_like"/>
    <property type="match status" value="1"/>
</dbReference>
<feature type="transmembrane region" description="Helical" evidence="6">
    <location>
        <begin position="167"/>
        <end position="187"/>
    </location>
</feature>
<name>A0AAX3X242_9BACI</name>
<evidence type="ECO:0000256" key="6">
    <source>
        <dbReference type="SAM" id="Phobius"/>
    </source>
</evidence>
<feature type="transmembrane region" description="Helical" evidence="6">
    <location>
        <begin position="14"/>
        <end position="38"/>
    </location>
</feature>
<feature type="transmembrane region" description="Helical" evidence="6">
    <location>
        <begin position="104"/>
        <end position="127"/>
    </location>
</feature>
<dbReference type="InterPro" id="IPR036259">
    <property type="entry name" value="MFS_trans_sf"/>
</dbReference>
<sequence length="399" mass="42976">MQHEENSKIWTKRFVSLFLTNISVFFVFYGLVTTLPLYAIGELHQTDKEAGLLLSGFLLSAIIVRPFSGKLLDVFGKKMLLVISIAGYFLCTVLYIFIHPFGLLLGLRFIQGIFFSIITTAAGSLAADIVPTKRKGAGLGYFTMSTNLAVVIGPFVGLLLIQYSSFNVLFIVMSICIVAGGILAATVNTDDLPKPVHQGKLTFKLNDLFERKALPIAAIASLVAFSYASVLSFLSVYAQQKGLMAIASLFYAVFAAAMLITRPYTGKLYDTRGPQFVIIPGIISFAIGLVMLAFVAGPVLFLSSAIFIGFGYGAVTTSLQALAVQSTALQRSGYATATYFTMFDLGIAIGSYILGIIAVQAGYGAVYLTGAGLLVVVFIIYLVRLAKIKTKHVAGDIRF</sequence>
<dbReference type="RefSeq" id="WP_283871781.1">
    <property type="nucleotide sequence ID" value="NZ_CP126101.1"/>
</dbReference>
<accession>A0AAX3X242</accession>
<feature type="transmembrane region" description="Helical" evidence="6">
    <location>
        <begin position="276"/>
        <end position="295"/>
    </location>
</feature>
<evidence type="ECO:0000256" key="5">
    <source>
        <dbReference type="ARBA" id="ARBA00023136"/>
    </source>
</evidence>
<feature type="transmembrane region" description="Helical" evidence="6">
    <location>
        <begin position="243"/>
        <end position="264"/>
    </location>
</feature>
<dbReference type="EMBL" id="CP126101">
    <property type="protein sequence ID" value="WHY53442.1"/>
    <property type="molecule type" value="Genomic_DNA"/>
</dbReference>
<keyword evidence="4 6" id="KW-1133">Transmembrane helix</keyword>
<dbReference type="GO" id="GO:0005886">
    <property type="term" value="C:plasma membrane"/>
    <property type="evidence" value="ECO:0007669"/>
    <property type="project" value="UniProtKB-SubCell"/>
</dbReference>
<proteinExistence type="predicted"/>
<feature type="domain" description="Major facilitator superfamily (MFS) profile" evidence="7">
    <location>
        <begin position="9"/>
        <end position="389"/>
    </location>
</feature>
<evidence type="ECO:0000256" key="1">
    <source>
        <dbReference type="ARBA" id="ARBA00004651"/>
    </source>
</evidence>
<dbReference type="GO" id="GO:0022857">
    <property type="term" value="F:transmembrane transporter activity"/>
    <property type="evidence" value="ECO:0007669"/>
    <property type="project" value="InterPro"/>
</dbReference>
<keyword evidence="2" id="KW-0813">Transport</keyword>
<protein>
    <submittedName>
        <fullName evidence="8">MFS transporter</fullName>
    </submittedName>
</protein>
<dbReference type="PANTHER" id="PTHR23531:SF2">
    <property type="entry name" value="PERMEASE"/>
    <property type="match status" value="1"/>
</dbReference>
<evidence type="ECO:0000259" key="7">
    <source>
        <dbReference type="PROSITE" id="PS50850"/>
    </source>
</evidence>
<dbReference type="Proteomes" id="UP001178322">
    <property type="component" value="Chromosome"/>
</dbReference>
<gene>
    <name evidence="8" type="ORF">QNH24_09475</name>
</gene>
<evidence type="ECO:0000256" key="4">
    <source>
        <dbReference type="ARBA" id="ARBA00022989"/>
    </source>
</evidence>
<dbReference type="PRINTS" id="PR01035">
    <property type="entry name" value="TCRTETA"/>
</dbReference>
<evidence type="ECO:0000256" key="3">
    <source>
        <dbReference type="ARBA" id="ARBA00022692"/>
    </source>
</evidence>
<feature type="transmembrane region" description="Helical" evidence="6">
    <location>
        <begin position="365"/>
        <end position="383"/>
    </location>
</feature>
<dbReference type="InterPro" id="IPR052714">
    <property type="entry name" value="MFS_Exporter"/>
</dbReference>
<feature type="transmembrane region" description="Helical" evidence="6">
    <location>
        <begin position="50"/>
        <end position="67"/>
    </location>
</feature>
<dbReference type="PANTHER" id="PTHR23531">
    <property type="entry name" value="QUINOLENE RESISTANCE PROTEIN NORA"/>
    <property type="match status" value="1"/>
</dbReference>
<dbReference type="InterPro" id="IPR011701">
    <property type="entry name" value="MFS"/>
</dbReference>
<dbReference type="InterPro" id="IPR020846">
    <property type="entry name" value="MFS_dom"/>
</dbReference>
<feature type="transmembrane region" description="Helical" evidence="6">
    <location>
        <begin position="336"/>
        <end position="359"/>
    </location>
</feature>
<reference evidence="8" key="1">
    <citation type="submission" date="2023-05" db="EMBL/GenBank/DDBJ databases">
        <title>Comparative genomics of Bacillaceae isolates and their secondary metabolite potential.</title>
        <authorList>
            <person name="Song L."/>
            <person name="Nielsen L.J."/>
            <person name="Mohite O."/>
            <person name="Xu X."/>
            <person name="Weber T."/>
            <person name="Kovacs A.T."/>
        </authorList>
    </citation>
    <scope>NUCLEOTIDE SEQUENCE</scope>
    <source>
        <strain evidence="8">LY1</strain>
    </source>
</reference>
<comment type="subcellular location">
    <subcellularLocation>
        <location evidence="1">Cell membrane</location>
        <topology evidence="1">Multi-pass membrane protein</topology>
    </subcellularLocation>
</comment>
<feature type="transmembrane region" description="Helical" evidence="6">
    <location>
        <begin position="139"/>
        <end position="161"/>
    </location>
</feature>
<dbReference type="InterPro" id="IPR001958">
    <property type="entry name" value="Tet-R_TetA/multi-R_MdtG-like"/>
</dbReference>
<dbReference type="Pfam" id="PF07690">
    <property type="entry name" value="MFS_1"/>
    <property type="match status" value="1"/>
</dbReference>
<dbReference type="Gene3D" id="1.20.1250.20">
    <property type="entry name" value="MFS general substrate transporter like domains"/>
    <property type="match status" value="2"/>
</dbReference>
<evidence type="ECO:0000256" key="2">
    <source>
        <dbReference type="ARBA" id="ARBA00022448"/>
    </source>
</evidence>
<dbReference type="SUPFAM" id="SSF103473">
    <property type="entry name" value="MFS general substrate transporter"/>
    <property type="match status" value="1"/>
</dbReference>
<evidence type="ECO:0000313" key="8">
    <source>
        <dbReference type="EMBL" id="WHY53442.1"/>
    </source>
</evidence>
<dbReference type="PROSITE" id="PS50850">
    <property type="entry name" value="MFS"/>
    <property type="match status" value="1"/>
</dbReference>